<dbReference type="CDD" id="cd00637">
    <property type="entry name" value="7tm_classA_rhodopsin-like"/>
    <property type="match status" value="2"/>
</dbReference>
<evidence type="ECO:0000256" key="3">
    <source>
        <dbReference type="ARBA" id="ARBA00022692"/>
    </source>
</evidence>
<accession>A0ABD3VFH3</accession>
<dbReference type="GO" id="GO:0004930">
    <property type="term" value="F:G protein-coupled receptor activity"/>
    <property type="evidence" value="ECO:0007669"/>
    <property type="project" value="UniProtKB-KW"/>
</dbReference>
<organism evidence="11 12">
    <name type="scientific">Sinanodonta woodiana</name>
    <name type="common">Chinese pond mussel</name>
    <name type="synonym">Anodonta woodiana</name>
    <dbReference type="NCBI Taxonomy" id="1069815"/>
    <lineage>
        <taxon>Eukaryota</taxon>
        <taxon>Metazoa</taxon>
        <taxon>Spiralia</taxon>
        <taxon>Lophotrochozoa</taxon>
        <taxon>Mollusca</taxon>
        <taxon>Bivalvia</taxon>
        <taxon>Autobranchia</taxon>
        <taxon>Heteroconchia</taxon>
        <taxon>Palaeoheterodonta</taxon>
        <taxon>Unionida</taxon>
        <taxon>Unionoidea</taxon>
        <taxon>Unionidae</taxon>
        <taxon>Unioninae</taxon>
        <taxon>Sinanodonta</taxon>
    </lineage>
</organism>
<feature type="domain" description="G-protein coupled receptors family 1 profile" evidence="10">
    <location>
        <begin position="14"/>
        <end position="508"/>
    </location>
</feature>
<reference evidence="11 12" key="1">
    <citation type="submission" date="2024-11" db="EMBL/GenBank/DDBJ databases">
        <title>Chromosome-level genome assembly of the freshwater bivalve Anodonta woodiana.</title>
        <authorList>
            <person name="Chen X."/>
        </authorList>
    </citation>
    <scope>NUCLEOTIDE SEQUENCE [LARGE SCALE GENOMIC DNA]</scope>
    <source>
        <strain evidence="11">MN2024</strain>
        <tissue evidence="11">Gills</tissue>
    </source>
</reference>
<evidence type="ECO:0000256" key="6">
    <source>
        <dbReference type="ARBA" id="ARBA00023136"/>
    </source>
</evidence>
<feature type="transmembrane region" description="Helical" evidence="9">
    <location>
        <begin position="449"/>
        <end position="472"/>
    </location>
</feature>
<evidence type="ECO:0000256" key="1">
    <source>
        <dbReference type="ARBA" id="ARBA00004651"/>
    </source>
</evidence>
<name>A0ABD3VFH3_SINWO</name>
<feature type="transmembrane region" description="Helical" evidence="9">
    <location>
        <begin position="492"/>
        <end position="511"/>
    </location>
</feature>
<keyword evidence="3 9" id="KW-0812">Transmembrane</keyword>
<protein>
    <recommendedName>
        <fullName evidence="10">G-protein coupled receptors family 1 profile domain-containing protein</fullName>
    </recommendedName>
</protein>
<feature type="transmembrane region" description="Helical" evidence="9">
    <location>
        <begin position="163"/>
        <end position="188"/>
    </location>
</feature>
<keyword evidence="2" id="KW-1003">Cell membrane</keyword>
<keyword evidence="7" id="KW-0675">Receptor</keyword>
<evidence type="ECO:0000256" key="5">
    <source>
        <dbReference type="ARBA" id="ARBA00023040"/>
    </source>
</evidence>
<gene>
    <name evidence="11" type="ORF">ACJMK2_010478</name>
</gene>
<dbReference type="PRINTS" id="PR00237">
    <property type="entry name" value="GPCRRHODOPSN"/>
</dbReference>
<dbReference type="PROSITE" id="PS50262">
    <property type="entry name" value="G_PROTEIN_RECEP_F1_2"/>
    <property type="match status" value="1"/>
</dbReference>
<dbReference type="AlphaFoldDB" id="A0ABD3VFH3"/>
<evidence type="ECO:0000313" key="12">
    <source>
        <dbReference type="Proteomes" id="UP001634394"/>
    </source>
</evidence>
<sequence>MFMIIIVMVVGLVCNTIMIVTYQIKLKGNSTYFFVFVLAMFDLINCLMLPFEINELRNPYMYSTFTLCKVHRFFSFASDLASGNTIIAISFDRYFRFARPHKKFSLRKAKGIVVIDIVVSLFLCLFALYIYGEEEVTVDTKASITGTKCGIHKEANTTIAPSIFKAILIVFFFGGVIVMTTVYALLWIRFKQWNRKRQERTTFKQSNSSTGQNNETNTEQLYDRYQQYQNNIGLEQRDVTIQEQKTCPNTEEKNNTFQDHQTYHSMEQTDGIQNQVLTDSSSGQLNISNPFDKLYCDVDLDEKPEQRQETNEENNQGYFAHSETRNTLRTAFGVDEIRASTLPLKKGNTFDHNVSVLSGSICQDERDSSNISFSQMNKSDNRVSSTMSLNLLKIRDLVSKVNVSRSKYPGYPGKIRRASNIKMKLALKKSSISTIASFGQNLKMNRTTIMFLAATFSYAICRVPYVIIAVIHTLNPEALTDMEPIKTVMYTIFLHFFVLSYAINPLIYSFLNLKIRLECVGLLCSLLNLVCRGKRNNVATIAQDISIVVGNES</sequence>
<feature type="transmembrane region" description="Helical" evidence="9">
    <location>
        <begin position="6"/>
        <end position="24"/>
    </location>
</feature>
<dbReference type="GO" id="GO:0005886">
    <property type="term" value="C:plasma membrane"/>
    <property type="evidence" value="ECO:0007669"/>
    <property type="project" value="UniProtKB-SubCell"/>
</dbReference>
<keyword evidence="12" id="KW-1185">Reference proteome</keyword>
<evidence type="ECO:0000256" key="7">
    <source>
        <dbReference type="ARBA" id="ARBA00023170"/>
    </source>
</evidence>
<dbReference type="InterPro" id="IPR000276">
    <property type="entry name" value="GPCR_Rhodpsn"/>
</dbReference>
<feature type="transmembrane region" description="Helical" evidence="9">
    <location>
        <begin position="31"/>
        <end position="53"/>
    </location>
</feature>
<proteinExistence type="predicted"/>
<evidence type="ECO:0000259" key="10">
    <source>
        <dbReference type="PROSITE" id="PS50262"/>
    </source>
</evidence>
<dbReference type="PANTHER" id="PTHR24230">
    <property type="entry name" value="G-PROTEIN COUPLED RECEPTOR"/>
    <property type="match status" value="1"/>
</dbReference>
<dbReference type="PANTHER" id="PTHR24230:SF75">
    <property type="entry name" value="RELAXIN FAMILY PEPTIDE RECEPTOR 3"/>
    <property type="match status" value="1"/>
</dbReference>
<evidence type="ECO:0000313" key="11">
    <source>
        <dbReference type="EMBL" id="KAL3860342.1"/>
    </source>
</evidence>
<keyword evidence="4 9" id="KW-1133">Transmembrane helix</keyword>
<evidence type="ECO:0000256" key="9">
    <source>
        <dbReference type="SAM" id="Phobius"/>
    </source>
</evidence>
<feature type="transmembrane region" description="Helical" evidence="9">
    <location>
        <begin position="73"/>
        <end position="91"/>
    </location>
</feature>
<evidence type="ECO:0000256" key="2">
    <source>
        <dbReference type="ARBA" id="ARBA00022475"/>
    </source>
</evidence>
<evidence type="ECO:0000256" key="4">
    <source>
        <dbReference type="ARBA" id="ARBA00022989"/>
    </source>
</evidence>
<keyword evidence="5" id="KW-0297">G-protein coupled receptor</keyword>
<comment type="caution">
    <text evidence="11">The sequence shown here is derived from an EMBL/GenBank/DDBJ whole genome shotgun (WGS) entry which is preliminary data.</text>
</comment>
<dbReference type="EMBL" id="JBJQND010000012">
    <property type="protein sequence ID" value="KAL3860342.1"/>
    <property type="molecule type" value="Genomic_DNA"/>
</dbReference>
<dbReference type="SUPFAM" id="SSF81321">
    <property type="entry name" value="Family A G protein-coupled receptor-like"/>
    <property type="match status" value="1"/>
</dbReference>
<feature type="transmembrane region" description="Helical" evidence="9">
    <location>
        <begin position="112"/>
        <end position="131"/>
    </location>
</feature>
<dbReference type="Proteomes" id="UP001634394">
    <property type="component" value="Unassembled WGS sequence"/>
</dbReference>
<keyword evidence="6 9" id="KW-0472">Membrane</keyword>
<dbReference type="Gene3D" id="1.20.1070.10">
    <property type="entry name" value="Rhodopsin 7-helix transmembrane proteins"/>
    <property type="match status" value="2"/>
</dbReference>
<keyword evidence="8" id="KW-0807">Transducer</keyword>
<dbReference type="Pfam" id="PF00001">
    <property type="entry name" value="7tm_1"/>
    <property type="match status" value="1"/>
</dbReference>
<dbReference type="InterPro" id="IPR017452">
    <property type="entry name" value="GPCR_Rhodpsn_7TM"/>
</dbReference>
<evidence type="ECO:0000256" key="8">
    <source>
        <dbReference type="ARBA" id="ARBA00023224"/>
    </source>
</evidence>
<comment type="subcellular location">
    <subcellularLocation>
        <location evidence="1">Cell membrane</location>
        <topology evidence="1">Multi-pass membrane protein</topology>
    </subcellularLocation>
</comment>